<dbReference type="InterPro" id="IPR006855">
    <property type="entry name" value="Vertebrate-like_GNAT_dom"/>
</dbReference>
<evidence type="ECO:0000256" key="8">
    <source>
        <dbReference type="ARBA" id="ARBA00022679"/>
    </source>
</evidence>
<evidence type="ECO:0000256" key="11">
    <source>
        <dbReference type="ARBA" id="ARBA00023315"/>
    </source>
</evidence>
<evidence type="ECO:0000256" key="7">
    <source>
        <dbReference type="ARBA" id="ARBA00022605"/>
    </source>
</evidence>
<keyword evidence="19" id="KW-1185">Reference proteome</keyword>
<protein>
    <recommendedName>
        <fullName evidence="6 15">Amino-acid acetyltransferase, mitochondrial</fullName>
        <ecNumber evidence="5 15">2.3.1.1</ecNumber>
    </recommendedName>
    <alternativeName>
        <fullName evidence="12 15">Glutamate N-acetyltransferase</fullName>
    </alternativeName>
    <alternativeName>
        <fullName evidence="13 15">N-acetylglutamate synthase</fullName>
    </alternativeName>
</protein>
<dbReference type="PIRSF" id="PIRSF007892">
    <property type="entry name" value="NAGS_fungal"/>
    <property type="match status" value="1"/>
</dbReference>
<evidence type="ECO:0000256" key="10">
    <source>
        <dbReference type="ARBA" id="ARBA00023128"/>
    </source>
</evidence>
<organism evidence="18 19">
    <name type="scientific">Hyaloscypha hepaticicola</name>
    <dbReference type="NCBI Taxonomy" id="2082293"/>
    <lineage>
        <taxon>Eukaryota</taxon>
        <taxon>Fungi</taxon>
        <taxon>Dikarya</taxon>
        <taxon>Ascomycota</taxon>
        <taxon>Pezizomycotina</taxon>
        <taxon>Leotiomycetes</taxon>
        <taxon>Helotiales</taxon>
        <taxon>Hyaloscyphaceae</taxon>
        <taxon>Hyaloscypha</taxon>
    </lineage>
</organism>
<dbReference type="GO" id="GO:0005759">
    <property type="term" value="C:mitochondrial matrix"/>
    <property type="evidence" value="ECO:0007669"/>
    <property type="project" value="TreeGrafter"/>
</dbReference>
<dbReference type="UniPathway" id="UPA00068">
    <property type="reaction ID" value="UER00106"/>
</dbReference>
<feature type="region of interest" description="Disordered" evidence="16">
    <location>
        <begin position="1"/>
        <end position="43"/>
    </location>
</feature>
<dbReference type="Pfam" id="PF04768">
    <property type="entry name" value="NAT"/>
    <property type="match status" value="1"/>
</dbReference>
<name>A0A2J6QAD0_9HELO</name>
<dbReference type="STRING" id="1745343.A0A2J6QAD0"/>
<dbReference type="FunFam" id="3.40.630.30:FF:000049">
    <property type="entry name" value="Amino-acid acetyltransferase, mitochondrial"/>
    <property type="match status" value="1"/>
</dbReference>
<evidence type="ECO:0000256" key="14">
    <source>
        <dbReference type="ARBA" id="ARBA00048372"/>
    </source>
</evidence>
<comment type="catalytic activity">
    <reaction evidence="14 15">
        <text>L-glutamate + acetyl-CoA = N-acetyl-L-glutamate + CoA + H(+)</text>
        <dbReference type="Rhea" id="RHEA:24292"/>
        <dbReference type="ChEBI" id="CHEBI:15378"/>
        <dbReference type="ChEBI" id="CHEBI:29985"/>
        <dbReference type="ChEBI" id="CHEBI:44337"/>
        <dbReference type="ChEBI" id="CHEBI:57287"/>
        <dbReference type="ChEBI" id="CHEBI:57288"/>
        <dbReference type="EC" id="2.3.1.1"/>
    </reaction>
</comment>
<dbReference type="Gene3D" id="3.40.630.30">
    <property type="match status" value="1"/>
</dbReference>
<keyword evidence="7 15" id="KW-0028">Amino-acid biosynthesis</keyword>
<dbReference type="PROSITE" id="PS51731">
    <property type="entry name" value="GNAT_NAGS"/>
    <property type="match status" value="1"/>
</dbReference>
<dbReference type="EMBL" id="KZ613475">
    <property type="protein sequence ID" value="PMD23226.1"/>
    <property type="molecule type" value="Genomic_DNA"/>
</dbReference>
<dbReference type="GO" id="GO:0004042">
    <property type="term" value="F:L-glutamate N-acetyltransferase activity"/>
    <property type="evidence" value="ECO:0007669"/>
    <property type="project" value="InterPro"/>
</dbReference>
<evidence type="ECO:0000256" key="15">
    <source>
        <dbReference type="PIRNR" id="PIRNR007892"/>
    </source>
</evidence>
<accession>A0A2J6QAD0</accession>
<evidence type="ECO:0000256" key="6">
    <source>
        <dbReference type="ARBA" id="ARBA00018802"/>
    </source>
</evidence>
<keyword evidence="9" id="KW-0809">Transit peptide</keyword>
<reference evidence="18 19" key="1">
    <citation type="submission" date="2016-05" db="EMBL/GenBank/DDBJ databases">
        <title>A degradative enzymes factory behind the ericoid mycorrhizal symbiosis.</title>
        <authorList>
            <consortium name="DOE Joint Genome Institute"/>
            <person name="Martino E."/>
            <person name="Morin E."/>
            <person name="Grelet G."/>
            <person name="Kuo A."/>
            <person name="Kohler A."/>
            <person name="Daghino S."/>
            <person name="Barry K."/>
            <person name="Choi C."/>
            <person name="Cichocki N."/>
            <person name="Clum A."/>
            <person name="Copeland A."/>
            <person name="Hainaut M."/>
            <person name="Haridas S."/>
            <person name="Labutti K."/>
            <person name="Lindquist E."/>
            <person name="Lipzen A."/>
            <person name="Khouja H.-R."/>
            <person name="Murat C."/>
            <person name="Ohm R."/>
            <person name="Olson A."/>
            <person name="Spatafora J."/>
            <person name="Veneault-Fourrey C."/>
            <person name="Henrissat B."/>
            <person name="Grigoriev I."/>
            <person name="Martin F."/>
            <person name="Perotto S."/>
        </authorList>
    </citation>
    <scope>NUCLEOTIDE SEQUENCE [LARGE SCALE GENOMIC DNA]</scope>
    <source>
        <strain evidence="18 19">UAMH 7357</strain>
    </source>
</reference>
<dbReference type="PANTHER" id="PTHR23342">
    <property type="entry name" value="N-ACETYLGLUTAMATE SYNTHASE"/>
    <property type="match status" value="1"/>
</dbReference>
<comment type="function">
    <text evidence="1 15">N-acetylglutamate synthase involved in arginine biosynthesis.</text>
</comment>
<dbReference type="EC" id="2.3.1.1" evidence="5 15"/>
<keyword evidence="8 15" id="KW-0808">Transferase</keyword>
<evidence type="ECO:0000256" key="9">
    <source>
        <dbReference type="ARBA" id="ARBA00022946"/>
    </source>
</evidence>
<gene>
    <name evidence="18" type="ORF">NA56DRAFT_669824</name>
</gene>
<evidence type="ECO:0000256" key="3">
    <source>
        <dbReference type="ARBA" id="ARBA00004925"/>
    </source>
</evidence>
<keyword evidence="11 15" id="KW-0012">Acyltransferase</keyword>
<comment type="subcellular location">
    <subcellularLocation>
        <location evidence="2 15">Mitochondrion</location>
    </subcellularLocation>
</comment>
<evidence type="ECO:0000256" key="4">
    <source>
        <dbReference type="ARBA" id="ARBA00008694"/>
    </source>
</evidence>
<evidence type="ECO:0000256" key="12">
    <source>
        <dbReference type="ARBA" id="ARBA00030346"/>
    </source>
</evidence>
<dbReference type="AlphaFoldDB" id="A0A2J6QAD0"/>
<evidence type="ECO:0000313" key="18">
    <source>
        <dbReference type="EMBL" id="PMD23226.1"/>
    </source>
</evidence>
<dbReference type="GO" id="GO:0006592">
    <property type="term" value="P:ornithine biosynthetic process"/>
    <property type="evidence" value="ECO:0007669"/>
    <property type="project" value="TreeGrafter"/>
</dbReference>
<dbReference type="GO" id="GO:0006526">
    <property type="term" value="P:L-arginine biosynthetic process"/>
    <property type="evidence" value="ECO:0007669"/>
    <property type="project" value="UniProtKB-UniPathway"/>
</dbReference>
<keyword evidence="10 15" id="KW-0496">Mitochondrion</keyword>
<comment type="pathway">
    <text evidence="3 15">Amino-acid biosynthesis; L-arginine biosynthesis; N(2)-acetyl-L-ornithine from L-glutamate: step 1/4.</text>
</comment>
<sequence>MLLQNLASKEGRQVVGHNRRRLSGSGPEHGKRYYGSGKGTSTQLREELAREHVKDLSNQQKAKKEARALDKDFFMSVLGSSATKREAKSYLQHFTPTKALSPTTKTSSATEQKQHALRGCGVNLGGFYAPTAMEESPRFVQHPEKRTKAALGPQLHVALVRLRAPQTLDDETINGVGRTLSQLGRLGLMSVVVVDCDSQATQIQKVDANWRAQQTKQANRVIAAIDASGESGARLVDNVIGVYESLLKQGFGQELAHVAFRKLLMTPLRRGVVPVIPTVGYTEVTQRAVPVAAADIVLALTRELAGIPSKLVQDEDPHIVKDRLRTLREEVSLDRLILLDPLGGIPASDLPNGYHVFLNMEQEFDGAKADLLHWLQPNPTQEFVQPRDKEHHLSDLGSSNPLSRFAEVEFGGPHSVELLRQETEVEISENMHHLRNLELVRQVLSILPPSSSALITTPGEAANSGKDEPFQAAGVGTRRQQNPLIHNLLTDKPVFSSSLPMGRLRGQTAVKEPVSPAESITPTTFAKHGMSVTIFPDPRVAPWTPPIPGRPNLTLTDSKIDLPRLVHLIEDSFGRKLDVQEYLRRVNSRIAGVIIAGEYEGGALLTWETPPNVRDDGSPESRSRMVPYLDKFAVLKRSQGSGGVADLIFKAMVRDCFPDGVVWRSRKTNPVNKWYFERSRGTWKIPGTGWTMFWTTPELSMDKQLFLDYEGAILD</sequence>
<evidence type="ECO:0000256" key="16">
    <source>
        <dbReference type="SAM" id="MobiDB-lite"/>
    </source>
</evidence>
<evidence type="ECO:0000256" key="2">
    <source>
        <dbReference type="ARBA" id="ARBA00004173"/>
    </source>
</evidence>
<evidence type="ECO:0000256" key="5">
    <source>
        <dbReference type="ARBA" id="ARBA00012697"/>
    </source>
</evidence>
<evidence type="ECO:0000313" key="19">
    <source>
        <dbReference type="Proteomes" id="UP000235672"/>
    </source>
</evidence>
<proteinExistence type="inferred from homology"/>
<dbReference type="PANTHER" id="PTHR23342:SF4">
    <property type="entry name" value="AMINO-ACID ACETYLTRANSFERASE, MITOCHONDRIAL"/>
    <property type="match status" value="1"/>
</dbReference>
<comment type="similarity">
    <text evidence="4 15">Belongs to the acetyltransferase family.</text>
</comment>
<evidence type="ECO:0000256" key="13">
    <source>
        <dbReference type="ARBA" id="ARBA00033251"/>
    </source>
</evidence>
<dbReference type="InterPro" id="IPR011190">
    <property type="entry name" value="GlcNAc_Synth_fun"/>
</dbReference>
<dbReference type="OrthoDB" id="5585968at2759"/>
<dbReference type="Proteomes" id="UP000235672">
    <property type="component" value="Unassembled WGS sequence"/>
</dbReference>
<feature type="domain" description="N-acetyltransferase" evidence="17">
    <location>
        <begin position="549"/>
        <end position="715"/>
    </location>
</feature>
<evidence type="ECO:0000256" key="1">
    <source>
        <dbReference type="ARBA" id="ARBA00002294"/>
    </source>
</evidence>
<evidence type="ECO:0000259" key="17">
    <source>
        <dbReference type="PROSITE" id="PS51731"/>
    </source>
</evidence>